<evidence type="ECO:0000313" key="3">
    <source>
        <dbReference type="EMBL" id="GBP96133.1"/>
    </source>
</evidence>
<dbReference type="Pfam" id="PF12770">
    <property type="entry name" value="CHAT"/>
    <property type="match status" value="1"/>
</dbReference>
<proteinExistence type="predicted"/>
<feature type="domain" description="CHAT" evidence="2">
    <location>
        <begin position="228"/>
        <end position="289"/>
    </location>
</feature>
<keyword evidence="4" id="KW-1185">Reference proteome</keyword>
<sequence length="325" mass="35784">MGELGARRRPHDTDWDSEEPGSPPRQPARIVSRNHLLNSSNYSLSSLFSVGSVGGSVASLHGSTRSSAASRARRQTSWQGPSCLTQLYQMLLAPFEDLLPASCNNSHAVSAAQNNMVKAFAPTSKLPSSDPELERDKCVPRTHCGVSDSAGAGGMLLTVPWGALYAGDEPLCSGTRYWRPRWRHWRPKTGENRLRRPMPARESPKRMKWECDAQWWELRGCARRRAGLLRPHITREAELVGDMLRCTPLTDYQASKEAVISQLTQAECVHLATHVCWKTPAVILSPGEVVDSQAKRLLSCSLSGGLADTGAEHEEESESGLYIDN</sequence>
<evidence type="ECO:0000256" key="1">
    <source>
        <dbReference type="SAM" id="MobiDB-lite"/>
    </source>
</evidence>
<name>A0A4C2A9V4_EUMVA</name>
<gene>
    <name evidence="3" type="primary">Ttc28</name>
    <name evidence="3" type="ORF">EVAR_99513_1</name>
</gene>
<evidence type="ECO:0000313" key="4">
    <source>
        <dbReference type="Proteomes" id="UP000299102"/>
    </source>
</evidence>
<accession>A0A4C2A9V4</accession>
<feature type="region of interest" description="Disordered" evidence="1">
    <location>
        <begin position="305"/>
        <end position="325"/>
    </location>
</feature>
<dbReference type="EMBL" id="BGZK01002739">
    <property type="protein sequence ID" value="GBP96133.1"/>
    <property type="molecule type" value="Genomic_DNA"/>
</dbReference>
<dbReference type="STRING" id="151549.A0A4C2A9V4"/>
<organism evidence="3 4">
    <name type="scientific">Eumeta variegata</name>
    <name type="common">Bagworm moth</name>
    <name type="synonym">Eumeta japonica</name>
    <dbReference type="NCBI Taxonomy" id="151549"/>
    <lineage>
        <taxon>Eukaryota</taxon>
        <taxon>Metazoa</taxon>
        <taxon>Ecdysozoa</taxon>
        <taxon>Arthropoda</taxon>
        <taxon>Hexapoda</taxon>
        <taxon>Insecta</taxon>
        <taxon>Pterygota</taxon>
        <taxon>Neoptera</taxon>
        <taxon>Endopterygota</taxon>
        <taxon>Lepidoptera</taxon>
        <taxon>Glossata</taxon>
        <taxon>Ditrysia</taxon>
        <taxon>Tineoidea</taxon>
        <taxon>Psychidae</taxon>
        <taxon>Oiketicinae</taxon>
        <taxon>Eumeta</taxon>
    </lineage>
</organism>
<comment type="caution">
    <text evidence="3">The sequence shown here is derived from an EMBL/GenBank/DDBJ whole genome shotgun (WGS) entry which is preliminary data.</text>
</comment>
<dbReference type="Proteomes" id="UP000299102">
    <property type="component" value="Unassembled WGS sequence"/>
</dbReference>
<protein>
    <submittedName>
        <fullName evidence="3">Tetratricopeptide repeat protein 28</fullName>
    </submittedName>
</protein>
<feature type="region of interest" description="Disordered" evidence="1">
    <location>
        <begin position="1"/>
        <end position="28"/>
    </location>
</feature>
<reference evidence="3 4" key="1">
    <citation type="journal article" date="2019" name="Commun. Biol.">
        <title>The bagworm genome reveals a unique fibroin gene that provides high tensile strength.</title>
        <authorList>
            <person name="Kono N."/>
            <person name="Nakamura H."/>
            <person name="Ohtoshi R."/>
            <person name="Tomita M."/>
            <person name="Numata K."/>
            <person name="Arakawa K."/>
        </authorList>
    </citation>
    <scope>NUCLEOTIDE SEQUENCE [LARGE SCALE GENOMIC DNA]</scope>
</reference>
<evidence type="ECO:0000259" key="2">
    <source>
        <dbReference type="Pfam" id="PF12770"/>
    </source>
</evidence>
<dbReference type="OrthoDB" id="7372432at2759"/>
<dbReference type="InterPro" id="IPR024983">
    <property type="entry name" value="CHAT_dom"/>
</dbReference>
<dbReference type="AlphaFoldDB" id="A0A4C2A9V4"/>